<dbReference type="CDD" id="cd06471">
    <property type="entry name" value="ACD_LpsHSP_like"/>
    <property type="match status" value="1"/>
</dbReference>
<gene>
    <name evidence="4" type="ORF">H9812_03930</name>
</gene>
<evidence type="ECO:0000313" key="4">
    <source>
        <dbReference type="EMBL" id="HIZ24607.1"/>
    </source>
</evidence>
<organism evidence="4 5">
    <name type="scientific">Candidatus Gallimonas intestinigallinarum</name>
    <dbReference type="NCBI Taxonomy" id="2838604"/>
    <lineage>
        <taxon>Bacteria</taxon>
        <taxon>Bacillati</taxon>
        <taxon>Bacillota</taxon>
        <taxon>Clostridia</taxon>
        <taxon>Candidatus Gallimonas</taxon>
    </lineage>
</organism>
<dbReference type="InterPro" id="IPR002068">
    <property type="entry name" value="A-crystallin/Hsp20_dom"/>
</dbReference>
<evidence type="ECO:0000259" key="3">
    <source>
        <dbReference type="PROSITE" id="PS01031"/>
    </source>
</evidence>
<comment type="caution">
    <text evidence="4">The sequence shown here is derived from an EMBL/GenBank/DDBJ whole genome shotgun (WGS) entry which is preliminary data.</text>
</comment>
<evidence type="ECO:0000256" key="2">
    <source>
        <dbReference type="RuleBase" id="RU003616"/>
    </source>
</evidence>
<dbReference type="Pfam" id="PF00011">
    <property type="entry name" value="HSP20"/>
    <property type="match status" value="1"/>
</dbReference>
<dbReference type="EMBL" id="DXBS01000075">
    <property type="protein sequence ID" value="HIZ24607.1"/>
    <property type="molecule type" value="Genomic_DNA"/>
</dbReference>
<dbReference type="Gene3D" id="2.60.40.790">
    <property type="match status" value="1"/>
</dbReference>
<dbReference type="PANTHER" id="PTHR11527">
    <property type="entry name" value="HEAT-SHOCK PROTEIN 20 FAMILY MEMBER"/>
    <property type="match status" value="1"/>
</dbReference>
<dbReference type="InterPro" id="IPR031107">
    <property type="entry name" value="Small_HSP"/>
</dbReference>
<dbReference type="Proteomes" id="UP000824044">
    <property type="component" value="Unassembled WGS sequence"/>
</dbReference>
<reference evidence="4" key="2">
    <citation type="submission" date="2021-04" db="EMBL/GenBank/DDBJ databases">
        <authorList>
            <person name="Gilroy R."/>
        </authorList>
    </citation>
    <scope>NUCLEOTIDE SEQUENCE</scope>
    <source>
        <strain evidence="4">CHK33-5263</strain>
    </source>
</reference>
<protein>
    <submittedName>
        <fullName evidence="4">Hsp20/alpha crystallin family protein</fullName>
    </submittedName>
</protein>
<dbReference type="InterPro" id="IPR008978">
    <property type="entry name" value="HSP20-like_chaperone"/>
</dbReference>
<dbReference type="SUPFAM" id="SSF49764">
    <property type="entry name" value="HSP20-like chaperones"/>
    <property type="match status" value="1"/>
</dbReference>
<proteinExistence type="inferred from homology"/>
<evidence type="ECO:0000313" key="5">
    <source>
        <dbReference type="Proteomes" id="UP000824044"/>
    </source>
</evidence>
<dbReference type="AlphaFoldDB" id="A0A9D2DWM1"/>
<sequence>MKTYLQKRNSGDVFDVFEDFFKPMFYDEQLDSMRTDIKETDKDYQLSIEMPGFKKDEIKVSLENGYLTVSAEKNEKEEEGKDTPKYLRRECRVSCQRSYYVGDKVEEENVKAKYENGMLQLTVPKEEPKKIASKSIAIE</sequence>
<reference evidence="4" key="1">
    <citation type="journal article" date="2021" name="PeerJ">
        <title>Extensive microbial diversity within the chicken gut microbiome revealed by metagenomics and culture.</title>
        <authorList>
            <person name="Gilroy R."/>
            <person name="Ravi A."/>
            <person name="Getino M."/>
            <person name="Pursley I."/>
            <person name="Horton D.L."/>
            <person name="Alikhan N.F."/>
            <person name="Baker D."/>
            <person name="Gharbi K."/>
            <person name="Hall N."/>
            <person name="Watson M."/>
            <person name="Adriaenssens E.M."/>
            <person name="Foster-Nyarko E."/>
            <person name="Jarju S."/>
            <person name="Secka A."/>
            <person name="Antonio M."/>
            <person name="Oren A."/>
            <person name="Chaudhuri R.R."/>
            <person name="La Ragione R."/>
            <person name="Hildebrand F."/>
            <person name="Pallen M.J."/>
        </authorList>
    </citation>
    <scope>NUCLEOTIDE SEQUENCE</scope>
    <source>
        <strain evidence="4">CHK33-5263</strain>
    </source>
</reference>
<comment type="similarity">
    <text evidence="1 2">Belongs to the small heat shock protein (HSP20) family.</text>
</comment>
<name>A0A9D2DWM1_9FIRM</name>
<dbReference type="PROSITE" id="PS01031">
    <property type="entry name" value="SHSP"/>
    <property type="match status" value="1"/>
</dbReference>
<evidence type="ECO:0000256" key="1">
    <source>
        <dbReference type="PROSITE-ProRule" id="PRU00285"/>
    </source>
</evidence>
<feature type="domain" description="SHSP" evidence="3">
    <location>
        <begin position="24"/>
        <end position="139"/>
    </location>
</feature>
<accession>A0A9D2DWM1</accession>